<dbReference type="eggNOG" id="COG1203">
    <property type="taxonomic scope" value="Bacteria"/>
</dbReference>
<dbReference type="RefSeq" id="WP_004835170.1">
    <property type="nucleotide sequence ID" value="NZ_AEXM01000027.1"/>
</dbReference>
<dbReference type="Proteomes" id="UP000005286">
    <property type="component" value="Unassembled WGS sequence"/>
</dbReference>
<dbReference type="STRING" id="879305.HMPREF9290_0209"/>
<gene>
    <name evidence="1" type="ORF">HMPREF9290_0209</name>
</gene>
<dbReference type="EMBL" id="AEXM01000027">
    <property type="protein sequence ID" value="EGC81877.1"/>
    <property type="molecule type" value="Genomic_DNA"/>
</dbReference>
<accession>F0GWL8</accession>
<protein>
    <submittedName>
        <fullName evidence="1">Putative CRISPR system CASCADE complex protein CasA</fullName>
    </submittedName>
</protein>
<evidence type="ECO:0000313" key="1">
    <source>
        <dbReference type="EMBL" id="EGC81877.1"/>
    </source>
</evidence>
<name>F0GWL8_9FIRM</name>
<dbReference type="Gene3D" id="1.10.132.100">
    <property type="match status" value="1"/>
</dbReference>
<dbReference type="PATRIC" id="fig|879305.3.peg.1201"/>
<reference evidence="1 2" key="1">
    <citation type="submission" date="2011-01" db="EMBL/GenBank/DDBJ databases">
        <authorList>
            <person name="Durkin A.S."/>
            <person name="Madupu R."/>
            <person name="Torralba M."/>
            <person name="Gillis M."/>
            <person name="Methe B."/>
            <person name="Sutton G."/>
            <person name="Nelson K.E."/>
        </authorList>
    </citation>
    <scope>NUCLEOTIDE SEQUENCE [LARGE SCALE GENOMIC DNA]</scope>
    <source>
        <strain evidence="1 2">ACS-065-V-Col13</strain>
    </source>
</reference>
<comment type="caution">
    <text evidence="1">The sequence shown here is derived from an EMBL/GenBank/DDBJ whole genome shotgun (WGS) entry which is preliminary data.</text>
</comment>
<evidence type="ECO:0000313" key="2">
    <source>
        <dbReference type="Proteomes" id="UP000005286"/>
    </source>
</evidence>
<dbReference type="InterPro" id="IPR013381">
    <property type="entry name" value="CRISPR-assoc_prot_Cse1"/>
</dbReference>
<sequence length="565" mass="66087">MGRFNLVDEAWIEVMIDKSGEKSLVSLRDIFENSQNYLDIAGDMHIQDFAIMRVILSIMHTVFSRYDAYGNPYDEVEVNEKMQQTEPVDEEDYEDYEDDLMSTWEDLWQAGKFPKIVTDYLDKWHDRFYLYDEKYPFFQVTKNNMSVDKIKGKSIGQISGKTFNRTITESNNKQALFSPKSEASKNILRDDEIARWLICFQGYTGLSDKTIYGNENYKTRNSKGWLYDLGAIYFKGANLFKTLMLNFVIFTNQSYSYNIQKPAWEFTDSELLHSYLNYLPIDNISELYTTYSRALYIDPTYKADEDFNMNLIKLPELDHLDNFLEPMTIYGTNKTGPNKGRFTPKKHPANQSMWRSFGQITLGKVSSYGLSSEYKVPKPGIISWLKVIEGKINDRNISVNALSLEDDGNATSWVPVNEIYDYMPMYIELLVGENKEDWTHHIYEMVEKTKNVISNIYGGFLRDIVKIRGLDKSGYVNNEIEKMYYLVDKPFRDLIESIGKDTDKKKVLIEWDKTLKKLVYKEAYKKLETASIRDYRYIGDSKNSLNIVTSFNKFTSILNKVIERR</sequence>
<dbReference type="Pfam" id="PF09481">
    <property type="entry name" value="CRISPR_Cse1"/>
    <property type="match status" value="1"/>
</dbReference>
<dbReference type="AlphaFoldDB" id="F0GWL8"/>
<organism evidence="1 2">
    <name type="scientific">Anaerococcus prevotii ACS-065-V-Col13</name>
    <dbReference type="NCBI Taxonomy" id="879305"/>
    <lineage>
        <taxon>Bacteria</taxon>
        <taxon>Bacillati</taxon>
        <taxon>Bacillota</taxon>
        <taxon>Tissierellia</taxon>
        <taxon>Tissierellales</taxon>
        <taxon>Peptoniphilaceae</taxon>
        <taxon>Anaerococcus</taxon>
    </lineage>
</organism>
<proteinExistence type="predicted"/>
<keyword evidence="2" id="KW-1185">Reference proteome</keyword>